<dbReference type="SUPFAM" id="SSF53167">
    <property type="entry name" value="Purine and uridine phosphorylases"/>
    <property type="match status" value="1"/>
</dbReference>
<dbReference type="Gene3D" id="3.40.50.1580">
    <property type="entry name" value="Nucleoside phosphorylase domain"/>
    <property type="match status" value="1"/>
</dbReference>
<dbReference type="EMBL" id="QICQ01000007">
    <property type="protein sequence ID" value="PXV82447.1"/>
    <property type="molecule type" value="Genomic_DNA"/>
</dbReference>
<protein>
    <submittedName>
        <fullName evidence="2">Hopanoid-associated phosphorylase</fullName>
    </submittedName>
</protein>
<keyword evidence="3" id="KW-1185">Reference proteome</keyword>
<dbReference type="PANTHER" id="PTHR46832">
    <property type="entry name" value="5'-METHYLTHIOADENOSINE/S-ADENOSYLHOMOCYSTEINE NUCLEOSIDASE"/>
    <property type="match status" value="1"/>
</dbReference>
<evidence type="ECO:0000313" key="3">
    <source>
        <dbReference type="Proteomes" id="UP000247780"/>
    </source>
</evidence>
<dbReference type="InterPro" id="IPR035994">
    <property type="entry name" value="Nucleoside_phosphorylase_sf"/>
</dbReference>
<dbReference type="InterPro" id="IPR000845">
    <property type="entry name" value="Nucleoside_phosphorylase_d"/>
</dbReference>
<organism evidence="2 3">
    <name type="scientific">Nitrosomonas eutropha</name>
    <dbReference type="NCBI Taxonomy" id="916"/>
    <lineage>
        <taxon>Bacteria</taxon>
        <taxon>Pseudomonadati</taxon>
        <taxon>Pseudomonadota</taxon>
        <taxon>Betaproteobacteria</taxon>
        <taxon>Nitrosomonadales</taxon>
        <taxon>Nitrosomonadaceae</taxon>
        <taxon>Nitrosomonas</taxon>
    </lineage>
</organism>
<gene>
    <name evidence="2" type="ORF">C8R14_10718</name>
</gene>
<reference evidence="2 3" key="1">
    <citation type="submission" date="2018-04" db="EMBL/GenBank/DDBJ databases">
        <title>Active sludge and wastewater microbial communities from Klosterneuburg, Austria.</title>
        <authorList>
            <person name="Wagner M."/>
        </authorList>
    </citation>
    <scope>NUCLEOTIDE SEQUENCE [LARGE SCALE GENOMIC DNA]</scope>
    <source>
        <strain evidence="2 3">Nm 57</strain>
    </source>
</reference>
<dbReference type="CDD" id="cd17768">
    <property type="entry name" value="adenosylhopane_nucleosidase_HpnG-like"/>
    <property type="match status" value="1"/>
</dbReference>
<comment type="caution">
    <text evidence="2">The sequence shown here is derived from an EMBL/GenBank/DDBJ whole genome shotgun (WGS) entry which is preliminary data.</text>
</comment>
<evidence type="ECO:0000259" key="1">
    <source>
        <dbReference type="Pfam" id="PF01048"/>
    </source>
</evidence>
<proteinExistence type="predicted"/>
<dbReference type="NCBIfam" id="TIGR03468">
    <property type="entry name" value="HpnG"/>
    <property type="match status" value="1"/>
</dbReference>
<dbReference type="InterPro" id="IPR017831">
    <property type="entry name" value="Hopanoid-assoc_phosphoryl_HpnG"/>
</dbReference>
<dbReference type="Proteomes" id="UP000247780">
    <property type="component" value="Unassembled WGS sequence"/>
</dbReference>
<dbReference type="Pfam" id="PF01048">
    <property type="entry name" value="PNP_UDP_1"/>
    <property type="match status" value="1"/>
</dbReference>
<dbReference type="RefSeq" id="WP_011634557.1">
    <property type="nucleotide sequence ID" value="NZ_FNYF01000013.1"/>
</dbReference>
<sequence length="247" mass="26172">MNSRVGIIVALRAEARCITQRRLTFDRAVALDENLTIRICGMGGAAARRAAADLCNQAGVAGLISFGVAGALDDGLQPGHLVLPESVLADKNYPTDGMWRTSVQHCLPDHINVTCDPLATGDEVLTTEAAKRMFALQSGGCAVDMESGAIAAVAAEKGISFLVIRAISDPVQFSPPAALMDALQPDGSVKPIPLLTLLLKRSLNLNELLHLVPGMQAACRTLKQVAQSARHELGRQGQATSNKQRFN</sequence>
<evidence type="ECO:0000313" key="2">
    <source>
        <dbReference type="EMBL" id="PXV82447.1"/>
    </source>
</evidence>
<name>A0ABX5MBH8_9PROT</name>
<dbReference type="PANTHER" id="PTHR46832:SF1">
    <property type="entry name" value="5'-METHYLTHIOADENOSINE_S-ADENOSYLHOMOCYSTEINE NUCLEOSIDASE"/>
    <property type="match status" value="1"/>
</dbReference>
<feature type="domain" description="Nucleoside phosphorylase" evidence="1">
    <location>
        <begin position="32"/>
        <end position="172"/>
    </location>
</feature>
<accession>A0ABX5MBH8</accession>